<feature type="domain" description="ABM" evidence="1">
    <location>
        <begin position="2"/>
        <end position="91"/>
    </location>
</feature>
<dbReference type="PROSITE" id="PS51725">
    <property type="entry name" value="ABM"/>
    <property type="match status" value="1"/>
</dbReference>
<dbReference type="SUPFAM" id="SSF54909">
    <property type="entry name" value="Dimeric alpha+beta barrel"/>
    <property type="match status" value="1"/>
</dbReference>
<gene>
    <name evidence="2" type="ORF">SAMN06295912_10339</name>
</gene>
<dbReference type="Gene3D" id="3.30.70.100">
    <property type="match status" value="1"/>
</dbReference>
<dbReference type="EMBL" id="FZOS01000003">
    <property type="protein sequence ID" value="SNS23585.1"/>
    <property type="molecule type" value="Genomic_DNA"/>
</dbReference>
<keyword evidence="2" id="KW-0560">Oxidoreductase</keyword>
<dbReference type="InterPro" id="IPR011008">
    <property type="entry name" value="Dimeric_a/b-barrel"/>
</dbReference>
<sequence length="98" mass="11094">MILELAEIDILPGKEADFEAVIGEASRYFLGSPGCLGMKVTRSIEHPHRFRLLVRWATVDDHMVGFRNSDAFLEWRKLAGPCFAKPPRVEHMTLILGD</sequence>
<evidence type="ECO:0000313" key="2">
    <source>
        <dbReference type="EMBL" id="SNS23585.1"/>
    </source>
</evidence>
<dbReference type="GO" id="GO:0004497">
    <property type="term" value="F:monooxygenase activity"/>
    <property type="evidence" value="ECO:0007669"/>
    <property type="project" value="UniProtKB-KW"/>
</dbReference>
<reference evidence="3" key="1">
    <citation type="submission" date="2017-06" db="EMBL/GenBank/DDBJ databases">
        <authorList>
            <person name="Varghese N."/>
            <person name="Submissions S."/>
        </authorList>
    </citation>
    <scope>NUCLEOTIDE SEQUENCE [LARGE SCALE GENOMIC DNA]</scope>
    <source>
        <strain evidence="3">LNB2</strain>
    </source>
</reference>
<dbReference type="OrthoDB" id="9798157at2"/>
<proteinExistence type="predicted"/>
<dbReference type="RefSeq" id="WP_089218344.1">
    <property type="nucleotide sequence ID" value="NZ_FZOS01000003.1"/>
</dbReference>
<protein>
    <submittedName>
        <fullName evidence="2">Quinol monooxygenase YgiN</fullName>
    </submittedName>
</protein>
<dbReference type="AlphaFoldDB" id="A0A239CTN6"/>
<organism evidence="2 3">
    <name type="scientific">Edaphosphingomonas laterariae</name>
    <dbReference type="NCBI Taxonomy" id="861865"/>
    <lineage>
        <taxon>Bacteria</taxon>
        <taxon>Pseudomonadati</taxon>
        <taxon>Pseudomonadota</taxon>
        <taxon>Alphaproteobacteria</taxon>
        <taxon>Sphingomonadales</taxon>
        <taxon>Rhizorhabdaceae</taxon>
        <taxon>Edaphosphingomonas</taxon>
    </lineage>
</organism>
<evidence type="ECO:0000313" key="3">
    <source>
        <dbReference type="Proteomes" id="UP000198281"/>
    </source>
</evidence>
<keyword evidence="3" id="KW-1185">Reference proteome</keyword>
<evidence type="ECO:0000259" key="1">
    <source>
        <dbReference type="PROSITE" id="PS51725"/>
    </source>
</evidence>
<keyword evidence="2" id="KW-0503">Monooxygenase</keyword>
<dbReference type="Proteomes" id="UP000198281">
    <property type="component" value="Unassembled WGS sequence"/>
</dbReference>
<accession>A0A239CTN6</accession>
<dbReference type="InterPro" id="IPR007138">
    <property type="entry name" value="ABM_dom"/>
</dbReference>
<name>A0A239CTN6_9SPHN</name>
<dbReference type="Pfam" id="PF03992">
    <property type="entry name" value="ABM"/>
    <property type="match status" value="1"/>
</dbReference>